<feature type="chain" id="PRO_5042149964" description="Rhamnogalacturonan lyase domain-containing protein" evidence="1">
    <location>
        <begin position="23"/>
        <end position="272"/>
    </location>
</feature>
<comment type="caution">
    <text evidence="2">The sequence shown here is derived from an EMBL/GenBank/DDBJ whole genome shotgun (WGS) entry which is preliminary data.</text>
</comment>
<dbReference type="EMBL" id="JAACAK010000120">
    <property type="protein sequence ID" value="NIR76260.1"/>
    <property type="molecule type" value="Genomic_DNA"/>
</dbReference>
<proteinExistence type="predicted"/>
<dbReference type="InterPro" id="IPR008972">
    <property type="entry name" value="Cupredoxin"/>
</dbReference>
<dbReference type="SUPFAM" id="SSF49452">
    <property type="entry name" value="Starch-binding domain-like"/>
    <property type="match status" value="1"/>
</dbReference>
<sequence>MMNRERCLTTFLAFACALIVAAGCGGGGEAGGEEGAMEEEAGGVATAMDAKAATVDTATAATVSGTVSFTGTEPEAEAIDMSEEPNCAARYDMPKTTEEVVVGEGGGLANVFVYVKDGLSGMTFSVPSEGVVLDQAGCWYRPRVFGIQVGQDLVIKNSDGLLHNINAKAEQNRGFNISQPVEMETTRQFGVPEVMVRFECDVHGWMYAYVGVLEHPYYSVTGNDGSFSLDTLPPGTYTIEAWHERYGAQTQQVTVGANESAEVTFTFGDASA</sequence>
<dbReference type="PROSITE" id="PS51257">
    <property type="entry name" value="PROKAR_LIPOPROTEIN"/>
    <property type="match status" value="1"/>
</dbReference>
<evidence type="ECO:0008006" key="4">
    <source>
        <dbReference type="Google" id="ProtNLM"/>
    </source>
</evidence>
<name>A0AAE5CCY0_9BACT</name>
<evidence type="ECO:0000313" key="3">
    <source>
        <dbReference type="Proteomes" id="UP000702544"/>
    </source>
</evidence>
<keyword evidence="1" id="KW-0732">Signal</keyword>
<organism evidence="2 3">
    <name type="scientific">Candidatus Kutchimonas denitrificans</name>
    <dbReference type="NCBI Taxonomy" id="3056748"/>
    <lineage>
        <taxon>Bacteria</taxon>
        <taxon>Pseudomonadati</taxon>
        <taxon>Gemmatimonadota</taxon>
        <taxon>Gemmatimonadia</taxon>
        <taxon>Candidatus Palauibacterales</taxon>
        <taxon>Candidatus Palauibacteraceae</taxon>
        <taxon>Candidatus Kutchimonas</taxon>
    </lineage>
</organism>
<reference evidence="2 3" key="1">
    <citation type="submission" date="2020-01" db="EMBL/GenBank/DDBJ databases">
        <title>Genomes assembled from Gulf of Kutch pelagic sediment metagenomes.</title>
        <authorList>
            <person name="Chandrashekar M."/>
            <person name="Mahajan M.S."/>
            <person name="Dave K.J."/>
            <person name="Vatsa P."/>
            <person name="Nathani N.M."/>
        </authorList>
    </citation>
    <scope>NUCLEOTIDE SEQUENCE [LARGE SCALE GENOMIC DNA]</scope>
    <source>
        <strain evidence="2">KS3-K002</strain>
    </source>
</reference>
<gene>
    <name evidence="2" type="ORF">GWO12_14295</name>
</gene>
<evidence type="ECO:0000256" key="1">
    <source>
        <dbReference type="SAM" id="SignalP"/>
    </source>
</evidence>
<protein>
    <recommendedName>
        <fullName evidence="4">Rhamnogalacturonan lyase domain-containing protein</fullName>
    </recommendedName>
</protein>
<dbReference type="AlphaFoldDB" id="A0AAE5CCY0"/>
<dbReference type="Proteomes" id="UP000702544">
    <property type="component" value="Unassembled WGS sequence"/>
</dbReference>
<dbReference type="GO" id="GO:0030246">
    <property type="term" value="F:carbohydrate binding"/>
    <property type="evidence" value="ECO:0007669"/>
    <property type="project" value="InterPro"/>
</dbReference>
<dbReference type="InterPro" id="IPR013784">
    <property type="entry name" value="Carb-bd-like_fold"/>
</dbReference>
<dbReference type="Gene3D" id="2.60.40.1120">
    <property type="entry name" value="Carboxypeptidase-like, regulatory domain"/>
    <property type="match status" value="1"/>
</dbReference>
<dbReference type="Pfam" id="PF13620">
    <property type="entry name" value="CarboxypepD_reg"/>
    <property type="match status" value="1"/>
</dbReference>
<dbReference type="SUPFAM" id="SSF49503">
    <property type="entry name" value="Cupredoxins"/>
    <property type="match status" value="1"/>
</dbReference>
<accession>A0AAE5CCY0</accession>
<evidence type="ECO:0000313" key="2">
    <source>
        <dbReference type="EMBL" id="NIR76260.1"/>
    </source>
</evidence>
<feature type="signal peptide" evidence="1">
    <location>
        <begin position="1"/>
        <end position="22"/>
    </location>
</feature>